<feature type="domain" description="EAL" evidence="1">
    <location>
        <begin position="3"/>
        <end position="253"/>
    </location>
</feature>
<dbReference type="PANTHER" id="PTHR33121:SF15">
    <property type="entry name" value="BLUE LIGHT- AND TEMPERATURE-REGULATED ANTIREPRESSOR BLUF"/>
    <property type="match status" value="1"/>
</dbReference>
<dbReference type="Pfam" id="PF00563">
    <property type="entry name" value="EAL"/>
    <property type="match status" value="1"/>
</dbReference>
<comment type="caution">
    <text evidence="2">The sequence shown here is derived from an EMBL/GenBank/DDBJ whole genome shotgun (WGS) entry which is preliminary data.</text>
</comment>
<keyword evidence="3" id="KW-1185">Reference proteome</keyword>
<name>A0A845UVB5_9GAMM</name>
<dbReference type="InterPro" id="IPR050706">
    <property type="entry name" value="Cyclic-di-GMP_PDE-like"/>
</dbReference>
<dbReference type="SMART" id="SM00052">
    <property type="entry name" value="EAL"/>
    <property type="match status" value="1"/>
</dbReference>
<evidence type="ECO:0000313" key="3">
    <source>
        <dbReference type="Proteomes" id="UP000484885"/>
    </source>
</evidence>
<dbReference type="PANTHER" id="PTHR33121">
    <property type="entry name" value="CYCLIC DI-GMP PHOSPHODIESTERASE PDEF"/>
    <property type="match status" value="1"/>
</dbReference>
<dbReference type="InterPro" id="IPR001633">
    <property type="entry name" value="EAL_dom"/>
</dbReference>
<accession>A0A845UVB5</accession>
<dbReference type="AlphaFoldDB" id="A0A845UVB5"/>
<proteinExistence type="predicted"/>
<dbReference type="SUPFAM" id="SSF141868">
    <property type="entry name" value="EAL domain-like"/>
    <property type="match status" value="1"/>
</dbReference>
<gene>
    <name evidence="2" type="ORF">G3I74_06780</name>
</gene>
<dbReference type="RefSeq" id="WP_164210811.1">
    <property type="nucleotide sequence ID" value="NZ_JAAGSC010000039.1"/>
</dbReference>
<protein>
    <submittedName>
        <fullName evidence="2">EAL domain-containing protein</fullName>
    </submittedName>
</protein>
<dbReference type="GO" id="GO:0071111">
    <property type="term" value="F:cyclic-guanylate-specific phosphodiesterase activity"/>
    <property type="evidence" value="ECO:0007669"/>
    <property type="project" value="InterPro"/>
</dbReference>
<evidence type="ECO:0000259" key="1">
    <source>
        <dbReference type="PROSITE" id="PS50883"/>
    </source>
</evidence>
<dbReference type="PROSITE" id="PS50883">
    <property type="entry name" value="EAL"/>
    <property type="match status" value="1"/>
</dbReference>
<dbReference type="EMBL" id="JAAGSC010000039">
    <property type="protein sequence ID" value="NDY95427.1"/>
    <property type="molecule type" value="Genomic_DNA"/>
</dbReference>
<dbReference type="Proteomes" id="UP000484885">
    <property type="component" value="Unassembled WGS sequence"/>
</dbReference>
<sequence length="254" mass="27918">MIRKKAAAGCARCIDAPPFPISLSMAFQPIVKLSTGEIFAHEALVRGASGESAGEVFSHVTDDNLYLFDQTCRVKAIEEAARIGIATNISINFMPNAVYQAETCIQRTLQAAAEFDFPLDKIIFEVTETDAIPDRAHLRNILDYYKQRGFRTAIDDFGEGYAGLNLLSEFIPDLVKLDMALIRAIDQNPAQRKIVEHMIRLCRDLGSEVIAEGVETMAERDVLRALGVDLFQGYLFARPAFQSAGTVDPASLAG</sequence>
<evidence type="ECO:0000313" key="2">
    <source>
        <dbReference type="EMBL" id="NDY95427.1"/>
    </source>
</evidence>
<dbReference type="InterPro" id="IPR035919">
    <property type="entry name" value="EAL_sf"/>
</dbReference>
<organism evidence="2 3">
    <name type="scientific">Wenzhouxiangella limi</name>
    <dbReference type="NCBI Taxonomy" id="2707351"/>
    <lineage>
        <taxon>Bacteria</taxon>
        <taxon>Pseudomonadati</taxon>
        <taxon>Pseudomonadota</taxon>
        <taxon>Gammaproteobacteria</taxon>
        <taxon>Chromatiales</taxon>
        <taxon>Wenzhouxiangellaceae</taxon>
        <taxon>Wenzhouxiangella</taxon>
    </lineage>
</organism>
<reference evidence="2 3" key="1">
    <citation type="submission" date="2020-02" db="EMBL/GenBank/DDBJ databases">
        <authorList>
            <person name="Zhang X.-Y."/>
        </authorList>
    </citation>
    <scope>NUCLEOTIDE SEQUENCE [LARGE SCALE GENOMIC DNA]</scope>
    <source>
        <strain evidence="2 3">C33</strain>
    </source>
</reference>
<dbReference type="Gene3D" id="3.20.20.450">
    <property type="entry name" value="EAL domain"/>
    <property type="match status" value="1"/>
</dbReference>
<dbReference type="CDD" id="cd01948">
    <property type="entry name" value="EAL"/>
    <property type="match status" value="1"/>
</dbReference>